<dbReference type="PANTHER" id="PTHR19229:SF154">
    <property type="entry name" value="ABC TRANSPORTER A FAMILY MEMBER 3-RELATED"/>
    <property type="match status" value="1"/>
</dbReference>
<evidence type="ECO:0000313" key="2">
    <source>
        <dbReference type="EMBL" id="KAL3640604.1"/>
    </source>
</evidence>
<dbReference type="EMBL" id="JAVIJP010000017">
    <property type="protein sequence ID" value="KAL3640604.1"/>
    <property type="molecule type" value="Genomic_DNA"/>
</dbReference>
<proteinExistence type="predicted"/>
<feature type="transmembrane region" description="Helical" evidence="1">
    <location>
        <begin position="53"/>
        <end position="74"/>
    </location>
</feature>
<dbReference type="InterPro" id="IPR026082">
    <property type="entry name" value="ABCA"/>
</dbReference>
<keyword evidence="1" id="KW-0812">Transmembrane</keyword>
<evidence type="ECO:0000256" key="1">
    <source>
        <dbReference type="SAM" id="Phobius"/>
    </source>
</evidence>
<sequence length="86" mass="9984">MMKMHGLGDGPYNWMITYAYFLVISSVYMLCLVIFGSAIGLNFFKLNDYSIQFVFYFIYINLQISLAFLVADWFSNVKTATDYEPS</sequence>
<name>A0ABD3DFH8_9LAMI</name>
<gene>
    <name evidence="2" type="primary">ABCA7_2</name>
    <name evidence="2" type="ORF">CASFOL_015572</name>
</gene>
<feature type="transmembrane region" description="Helical" evidence="1">
    <location>
        <begin position="20"/>
        <end position="41"/>
    </location>
</feature>
<keyword evidence="1" id="KW-1133">Transmembrane helix</keyword>
<evidence type="ECO:0000313" key="3">
    <source>
        <dbReference type="Proteomes" id="UP001632038"/>
    </source>
</evidence>
<dbReference type="Proteomes" id="UP001632038">
    <property type="component" value="Unassembled WGS sequence"/>
</dbReference>
<organism evidence="2 3">
    <name type="scientific">Castilleja foliolosa</name>
    <dbReference type="NCBI Taxonomy" id="1961234"/>
    <lineage>
        <taxon>Eukaryota</taxon>
        <taxon>Viridiplantae</taxon>
        <taxon>Streptophyta</taxon>
        <taxon>Embryophyta</taxon>
        <taxon>Tracheophyta</taxon>
        <taxon>Spermatophyta</taxon>
        <taxon>Magnoliopsida</taxon>
        <taxon>eudicotyledons</taxon>
        <taxon>Gunneridae</taxon>
        <taxon>Pentapetalae</taxon>
        <taxon>asterids</taxon>
        <taxon>lamiids</taxon>
        <taxon>Lamiales</taxon>
        <taxon>Orobanchaceae</taxon>
        <taxon>Pedicularideae</taxon>
        <taxon>Castillejinae</taxon>
        <taxon>Castilleja</taxon>
    </lineage>
</organism>
<keyword evidence="1" id="KW-0472">Membrane</keyword>
<dbReference type="AlphaFoldDB" id="A0ABD3DFH8"/>
<dbReference type="PANTHER" id="PTHR19229">
    <property type="entry name" value="ATP-BINDING CASSETTE TRANSPORTER SUBFAMILY A ABCA"/>
    <property type="match status" value="1"/>
</dbReference>
<protein>
    <submittedName>
        <fullName evidence="2">Phospholipid-transporting ATPase abca7</fullName>
    </submittedName>
</protein>
<keyword evidence="3" id="KW-1185">Reference proteome</keyword>
<comment type="caution">
    <text evidence="2">The sequence shown here is derived from an EMBL/GenBank/DDBJ whole genome shotgun (WGS) entry which is preliminary data.</text>
</comment>
<reference evidence="3" key="1">
    <citation type="journal article" date="2024" name="IScience">
        <title>Strigolactones Initiate the Formation of Haustorium-like Structures in Castilleja.</title>
        <authorList>
            <person name="Buerger M."/>
            <person name="Peterson D."/>
            <person name="Chory J."/>
        </authorList>
    </citation>
    <scope>NUCLEOTIDE SEQUENCE [LARGE SCALE GENOMIC DNA]</scope>
</reference>
<accession>A0ABD3DFH8</accession>